<dbReference type="GO" id="GO:0045292">
    <property type="term" value="P:mRNA cis splicing, via spliceosome"/>
    <property type="evidence" value="ECO:0007669"/>
    <property type="project" value="TreeGrafter"/>
</dbReference>
<feature type="compositionally biased region" description="Acidic residues" evidence="5">
    <location>
        <begin position="217"/>
        <end position="227"/>
    </location>
</feature>
<dbReference type="Proteomes" id="UP000800092">
    <property type="component" value="Unassembled WGS sequence"/>
</dbReference>
<name>A0A6A6H4C8_VIRVR</name>
<feature type="compositionally biased region" description="Acidic residues" evidence="5">
    <location>
        <begin position="274"/>
        <end position="291"/>
    </location>
</feature>
<evidence type="ECO:0000256" key="1">
    <source>
        <dbReference type="ARBA" id="ARBA00004123"/>
    </source>
</evidence>
<dbReference type="InterPro" id="IPR039924">
    <property type="entry name" value="ICln/Lot5/Saf5"/>
</dbReference>
<keyword evidence="7" id="KW-1185">Reference proteome</keyword>
<dbReference type="PANTHER" id="PTHR21399:SF0">
    <property type="entry name" value="METHYLOSOME SUBUNIT PICLN"/>
    <property type="match status" value="1"/>
</dbReference>
<dbReference type="PANTHER" id="PTHR21399">
    <property type="entry name" value="CHLORIDE CONDUCTANCE REGULATORY PROTEIN ICLN"/>
    <property type="match status" value="1"/>
</dbReference>
<feature type="region of interest" description="Disordered" evidence="5">
    <location>
        <begin position="165"/>
        <end position="187"/>
    </location>
</feature>
<evidence type="ECO:0000256" key="5">
    <source>
        <dbReference type="SAM" id="MobiDB-lite"/>
    </source>
</evidence>
<feature type="compositionally biased region" description="Low complexity" evidence="5">
    <location>
        <begin position="167"/>
        <end position="179"/>
    </location>
</feature>
<feature type="compositionally biased region" description="Gly residues" evidence="5">
    <location>
        <begin position="254"/>
        <end position="266"/>
    </location>
</feature>
<evidence type="ECO:0000256" key="4">
    <source>
        <dbReference type="ARBA" id="ARBA00023242"/>
    </source>
</evidence>
<evidence type="ECO:0000256" key="2">
    <source>
        <dbReference type="ARBA" id="ARBA00004496"/>
    </source>
</evidence>
<dbReference type="GO" id="GO:0034715">
    <property type="term" value="C:pICln-Sm protein complex"/>
    <property type="evidence" value="ECO:0007669"/>
    <property type="project" value="TreeGrafter"/>
</dbReference>
<dbReference type="EMBL" id="ML991812">
    <property type="protein sequence ID" value="KAF2232852.1"/>
    <property type="molecule type" value="Genomic_DNA"/>
</dbReference>
<accession>A0A6A6H4C8</accession>
<dbReference type="Gene3D" id="2.30.29.30">
    <property type="entry name" value="Pleckstrin-homology domain (PH domain)/Phosphotyrosine-binding domain (PTB)"/>
    <property type="match status" value="1"/>
</dbReference>
<organism evidence="6 7">
    <name type="scientific">Viridothelium virens</name>
    <name type="common">Speckled blister lichen</name>
    <name type="synonym">Trypethelium virens</name>
    <dbReference type="NCBI Taxonomy" id="1048519"/>
    <lineage>
        <taxon>Eukaryota</taxon>
        <taxon>Fungi</taxon>
        <taxon>Dikarya</taxon>
        <taxon>Ascomycota</taxon>
        <taxon>Pezizomycotina</taxon>
        <taxon>Dothideomycetes</taxon>
        <taxon>Dothideomycetes incertae sedis</taxon>
        <taxon>Trypetheliales</taxon>
        <taxon>Trypetheliaceae</taxon>
        <taxon>Viridothelium</taxon>
    </lineage>
</organism>
<evidence type="ECO:0000313" key="7">
    <source>
        <dbReference type="Proteomes" id="UP000800092"/>
    </source>
</evidence>
<dbReference type="GO" id="GO:0005829">
    <property type="term" value="C:cytosol"/>
    <property type="evidence" value="ECO:0007669"/>
    <property type="project" value="TreeGrafter"/>
</dbReference>
<proteinExistence type="predicted"/>
<dbReference type="GO" id="GO:0000387">
    <property type="term" value="P:spliceosomal snRNP assembly"/>
    <property type="evidence" value="ECO:0007669"/>
    <property type="project" value="TreeGrafter"/>
</dbReference>
<comment type="subcellular location">
    <subcellularLocation>
        <location evidence="2">Cytoplasm</location>
    </subcellularLocation>
    <subcellularLocation>
        <location evidence="1">Nucleus</location>
    </subcellularLocation>
</comment>
<gene>
    <name evidence="6" type="ORF">EV356DRAFT_534357</name>
</gene>
<feature type="region of interest" description="Disordered" evidence="5">
    <location>
        <begin position="254"/>
        <end position="299"/>
    </location>
</feature>
<dbReference type="InterPro" id="IPR011993">
    <property type="entry name" value="PH-like_dom_sf"/>
</dbReference>
<dbReference type="GO" id="GO:0005681">
    <property type="term" value="C:spliceosomal complex"/>
    <property type="evidence" value="ECO:0007669"/>
    <property type="project" value="TreeGrafter"/>
</dbReference>
<keyword evidence="4" id="KW-0539">Nucleus</keyword>
<dbReference type="AlphaFoldDB" id="A0A6A6H4C8"/>
<feature type="region of interest" description="Disordered" evidence="5">
    <location>
        <begin position="208"/>
        <end position="238"/>
    </location>
</feature>
<reference evidence="6" key="1">
    <citation type="journal article" date="2020" name="Stud. Mycol.">
        <title>101 Dothideomycetes genomes: a test case for predicting lifestyles and emergence of pathogens.</title>
        <authorList>
            <person name="Haridas S."/>
            <person name="Albert R."/>
            <person name="Binder M."/>
            <person name="Bloem J."/>
            <person name="Labutti K."/>
            <person name="Salamov A."/>
            <person name="Andreopoulos B."/>
            <person name="Baker S."/>
            <person name="Barry K."/>
            <person name="Bills G."/>
            <person name="Bluhm B."/>
            <person name="Cannon C."/>
            <person name="Castanera R."/>
            <person name="Culley D."/>
            <person name="Daum C."/>
            <person name="Ezra D."/>
            <person name="Gonzalez J."/>
            <person name="Henrissat B."/>
            <person name="Kuo A."/>
            <person name="Liang C."/>
            <person name="Lipzen A."/>
            <person name="Lutzoni F."/>
            <person name="Magnuson J."/>
            <person name="Mondo S."/>
            <person name="Nolan M."/>
            <person name="Ohm R."/>
            <person name="Pangilinan J."/>
            <person name="Park H.-J."/>
            <person name="Ramirez L."/>
            <person name="Alfaro M."/>
            <person name="Sun H."/>
            <person name="Tritt A."/>
            <person name="Yoshinaga Y."/>
            <person name="Zwiers L.-H."/>
            <person name="Turgeon B."/>
            <person name="Goodwin S."/>
            <person name="Spatafora J."/>
            <person name="Crous P."/>
            <person name="Grigoriev I."/>
        </authorList>
    </citation>
    <scope>NUCLEOTIDE SEQUENCE</scope>
    <source>
        <strain evidence="6">Tuck. ex Michener</strain>
    </source>
</reference>
<dbReference type="Pfam" id="PF03517">
    <property type="entry name" value="Voldacs"/>
    <property type="match status" value="1"/>
</dbReference>
<dbReference type="OrthoDB" id="19714at2759"/>
<sequence>MAVNIVHSAPAIENFTPLAEHQEQTPETFFGGKPVLHFHSTDAQLLIEKEALEANEAFSRLYSAQHEPTRAGASVNGDAAANATHTQITVPDIDIWVTSENFILYSPTTRHGLTLSYPTISLHALQHLTPPSAISGSPAVPALYIQLFLTSPSISDDIDTLEFSLVPAPSTPSAPSQSSEELPEDGAAHPITSSAEQLYAAVSACAELHPDPRTPGEQEEGEQEDGDESRIPGAGGWITSENMADFMDEEGNFIGFGGGLGPGAGTIRGRDDADAGEAEGAADVDGGEEGEETKWRRSD</sequence>
<protein>
    <recommendedName>
        <fullName evidence="8">Regulator of volume decrease after cellular swelling-domain-containing protein</fullName>
    </recommendedName>
</protein>
<evidence type="ECO:0000256" key="3">
    <source>
        <dbReference type="ARBA" id="ARBA00022490"/>
    </source>
</evidence>
<evidence type="ECO:0008006" key="8">
    <source>
        <dbReference type="Google" id="ProtNLM"/>
    </source>
</evidence>
<keyword evidence="3" id="KW-0963">Cytoplasm</keyword>
<evidence type="ECO:0000313" key="6">
    <source>
        <dbReference type="EMBL" id="KAF2232852.1"/>
    </source>
</evidence>